<gene>
    <name evidence="1" type="ORF">UAU_01330</name>
</gene>
<dbReference type="OrthoDB" id="71707at2"/>
<organism evidence="1 2">
    <name type="scientific">Enterococcus pallens ATCC BAA-351</name>
    <dbReference type="NCBI Taxonomy" id="1158607"/>
    <lineage>
        <taxon>Bacteria</taxon>
        <taxon>Bacillati</taxon>
        <taxon>Bacillota</taxon>
        <taxon>Bacilli</taxon>
        <taxon>Lactobacillales</taxon>
        <taxon>Enterococcaceae</taxon>
        <taxon>Enterococcus</taxon>
    </lineage>
</organism>
<dbReference type="STRING" id="160454.RV10_GL000436"/>
<evidence type="ECO:0000313" key="1">
    <source>
        <dbReference type="EMBL" id="EOH95368.1"/>
    </source>
</evidence>
<dbReference type="PATRIC" id="fig|1158607.3.peg.1315"/>
<name>R2QJL3_9ENTE</name>
<evidence type="ECO:0000313" key="2">
    <source>
        <dbReference type="Proteomes" id="UP000013782"/>
    </source>
</evidence>
<dbReference type="Proteomes" id="UP000013782">
    <property type="component" value="Unassembled WGS sequence"/>
</dbReference>
<comment type="caution">
    <text evidence="1">The sequence shown here is derived from an EMBL/GenBank/DDBJ whole genome shotgun (WGS) entry which is preliminary data.</text>
</comment>
<proteinExistence type="predicted"/>
<protein>
    <recommendedName>
        <fullName evidence="3">AbrB family transcriptional regulator</fullName>
    </recommendedName>
</protein>
<evidence type="ECO:0008006" key="3">
    <source>
        <dbReference type="Google" id="ProtNLM"/>
    </source>
</evidence>
<dbReference type="EMBL" id="AJAQ01000011">
    <property type="protein sequence ID" value="EOH95368.1"/>
    <property type="molecule type" value="Genomic_DNA"/>
</dbReference>
<dbReference type="eggNOG" id="COG2336">
    <property type="taxonomic scope" value="Bacteria"/>
</dbReference>
<sequence length="77" mass="8825">MLTTTSRLQENTVVITLPPKDGKKPEPNKEYIVEYSEDGSILLTPKMDDPFVTAVIGEFYEKDEWVGLQNVGREFLY</sequence>
<keyword evidence="2" id="KW-1185">Reference proteome</keyword>
<dbReference type="HOGENOM" id="CLU_176209_0_0_9"/>
<reference evidence="1 2" key="1">
    <citation type="submission" date="2013-02" db="EMBL/GenBank/DDBJ databases">
        <title>The Genome Sequence of Enterococcus pallens BAA-351.</title>
        <authorList>
            <consortium name="The Broad Institute Genome Sequencing Platform"/>
            <consortium name="The Broad Institute Genome Sequencing Center for Infectious Disease"/>
            <person name="Earl A.M."/>
            <person name="Gilmore M.S."/>
            <person name="Lebreton F."/>
            <person name="Walker B."/>
            <person name="Young S.K."/>
            <person name="Zeng Q."/>
            <person name="Gargeya S."/>
            <person name="Fitzgerald M."/>
            <person name="Haas B."/>
            <person name="Abouelleil A."/>
            <person name="Alvarado L."/>
            <person name="Arachchi H.M."/>
            <person name="Berlin A.M."/>
            <person name="Chapman S.B."/>
            <person name="Dewar J."/>
            <person name="Goldberg J."/>
            <person name="Griggs A."/>
            <person name="Gujja S."/>
            <person name="Hansen M."/>
            <person name="Howarth C."/>
            <person name="Imamovic A."/>
            <person name="Larimer J."/>
            <person name="McCowan C."/>
            <person name="Murphy C."/>
            <person name="Neiman D."/>
            <person name="Pearson M."/>
            <person name="Priest M."/>
            <person name="Roberts A."/>
            <person name="Saif S."/>
            <person name="Shea T."/>
            <person name="Sisk P."/>
            <person name="Sykes S."/>
            <person name="Wortman J."/>
            <person name="Nusbaum C."/>
            <person name="Birren B."/>
        </authorList>
    </citation>
    <scope>NUCLEOTIDE SEQUENCE [LARGE SCALE GENOMIC DNA]</scope>
    <source>
        <strain evidence="1 2">ATCC BAA-351</strain>
    </source>
</reference>
<dbReference type="NCBIfam" id="NF047400">
    <property type="entry name" value="MazE_PemI_antitoxin"/>
    <property type="match status" value="1"/>
</dbReference>
<dbReference type="RefSeq" id="WP_010756360.1">
    <property type="nucleotide sequence ID" value="NZ_ASWD01000002.1"/>
</dbReference>
<accession>R2QJL3</accession>
<dbReference type="AlphaFoldDB" id="R2QJL3"/>